<sequence length="302" mass="33933">MMHVLHSSKIIGWVMLTGMAISVQVDVPETAAATPATKPSTYVKPQTNLLYINSTLSPAALNALANNFEGSSRSKSRFLGSSFDQPSASSNRPGLSASRSSSHWDMVDLAEIAQMQAVAAEGSFLGVMSEYAKVIERTFLLSDVVGTLLRHLDNVKQQAANEVSECARLQERNEAVIKGLLSTCQEYSSICASWQELHEQTSAGWREIHRHNSIRWMQLYEENSASWQGLYEQTLADLEEEVKRRRWYQGFLNFITRELREGTLTWTFLVNDAFCFFQAGGGEPIFEDLVAVCRWILRILQI</sequence>
<accession>A0A8H3TR19</accession>
<feature type="region of interest" description="Disordered" evidence="1">
    <location>
        <begin position="79"/>
        <end position="99"/>
    </location>
</feature>
<evidence type="ECO:0000313" key="3">
    <source>
        <dbReference type="EMBL" id="GHJ85035.1"/>
    </source>
</evidence>
<evidence type="ECO:0000256" key="2">
    <source>
        <dbReference type="SAM" id="SignalP"/>
    </source>
</evidence>
<dbReference type="EMBL" id="BLZA01000010">
    <property type="protein sequence ID" value="GHJ85035.1"/>
    <property type="molecule type" value="Genomic_DNA"/>
</dbReference>
<keyword evidence="4" id="KW-1185">Reference proteome</keyword>
<feature type="chain" id="PRO_5034730006" evidence="2">
    <location>
        <begin position="23"/>
        <end position="302"/>
    </location>
</feature>
<evidence type="ECO:0000256" key="1">
    <source>
        <dbReference type="SAM" id="MobiDB-lite"/>
    </source>
</evidence>
<feature type="compositionally biased region" description="Polar residues" evidence="1">
    <location>
        <begin position="84"/>
        <end position="99"/>
    </location>
</feature>
<reference evidence="3" key="1">
    <citation type="submission" date="2020-07" db="EMBL/GenBank/DDBJ databases">
        <title>Draft Genome Sequence of a Deep-Sea Yeast, Naganishia (Cryptococcus) liquefaciens strain N6.</title>
        <authorList>
            <person name="Han Y.W."/>
            <person name="Kajitani R."/>
            <person name="Morimoto H."/>
            <person name="Parhat M."/>
            <person name="Tsubouchi H."/>
            <person name="Bakenova O."/>
            <person name="Ogata M."/>
            <person name="Argunhan B."/>
            <person name="Aoki R."/>
            <person name="Kajiwara S."/>
            <person name="Itoh T."/>
            <person name="Iwasaki H."/>
        </authorList>
    </citation>
    <scope>NUCLEOTIDE SEQUENCE</scope>
    <source>
        <strain evidence="3">N6</strain>
    </source>
</reference>
<comment type="caution">
    <text evidence="3">The sequence shown here is derived from an EMBL/GenBank/DDBJ whole genome shotgun (WGS) entry which is preliminary data.</text>
</comment>
<name>A0A8H3TR19_9TREE</name>
<proteinExistence type="predicted"/>
<feature type="signal peptide" evidence="2">
    <location>
        <begin position="1"/>
        <end position="22"/>
    </location>
</feature>
<organism evidence="3 4">
    <name type="scientific">Naganishia liquefaciens</name>
    <dbReference type="NCBI Taxonomy" id="104408"/>
    <lineage>
        <taxon>Eukaryota</taxon>
        <taxon>Fungi</taxon>
        <taxon>Dikarya</taxon>
        <taxon>Basidiomycota</taxon>
        <taxon>Agaricomycotina</taxon>
        <taxon>Tremellomycetes</taxon>
        <taxon>Filobasidiales</taxon>
        <taxon>Filobasidiaceae</taxon>
        <taxon>Naganishia</taxon>
    </lineage>
</organism>
<dbReference type="Proteomes" id="UP000620104">
    <property type="component" value="Unassembled WGS sequence"/>
</dbReference>
<protein>
    <submittedName>
        <fullName evidence="3">Uncharacterized protein</fullName>
    </submittedName>
</protein>
<evidence type="ECO:0000313" key="4">
    <source>
        <dbReference type="Proteomes" id="UP000620104"/>
    </source>
</evidence>
<keyword evidence="2" id="KW-0732">Signal</keyword>
<dbReference type="AlphaFoldDB" id="A0A8H3TR19"/>
<gene>
    <name evidence="3" type="ORF">NliqN6_1437</name>
</gene>